<evidence type="ECO:0000313" key="1">
    <source>
        <dbReference type="EMBL" id="RRR51029.1"/>
    </source>
</evidence>
<dbReference type="Gene3D" id="3.30.70.1280">
    <property type="entry name" value="SP0830-like domains"/>
    <property type="match status" value="1"/>
</dbReference>
<organism evidence="1 2">
    <name type="scientific">Streptococcus suis</name>
    <dbReference type="NCBI Taxonomy" id="1307"/>
    <lineage>
        <taxon>Bacteria</taxon>
        <taxon>Bacillati</taxon>
        <taxon>Bacillota</taxon>
        <taxon>Bacilli</taxon>
        <taxon>Lactobacillales</taxon>
        <taxon>Streptococcaceae</taxon>
        <taxon>Streptococcus</taxon>
    </lineage>
</organism>
<proteinExistence type="predicted"/>
<dbReference type="Pfam" id="PF08002">
    <property type="entry name" value="DUF1697"/>
    <property type="match status" value="1"/>
</dbReference>
<dbReference type="PANTHER" id="PTHR36439:SF1">
    <property type="entry name" value="DUF1697 DOMAIN-CONTAINING PROTEIN"/>
    <property type="match status" value="1"/>
</dbReference>
<dbReference type="InterPro" id="IPR012545">
    <property type="entry name" value="DUF1697"/>
</dbReference>
<protein>
    <submittedName>
        <fullName evidence="1">DUF1697 domain-containing protein</fullName>
    </submittedName>
</protein>
<dbReference type="PIRSF" id="PIRSF008502">
    <property type="entry name" value="UCP008502"/>
    <property type="match status" value="1"/>
</dbReference>
<name>A0A3R8R608_STRSU</name>
<dbReference type="SUPFAM" id="SSF160379">
    <property type="entry name" value="SP0830-like"/>
    <property type="match status" value="1"/>
</dbReference>
<accession>A0A3R8R608</accession>
<dbReference type="Gene3D" id="3.30.70.1260">
    <property type="entry name" value="bacterial protein sp0830 like"/>
    <property type="match status" value="1"/>
</dbReference>
<reference evidence="1 2" key="1">
    <citation type="submission" date="2018-11" db="EMBL/GenBank/DDBJ databases">
        <authorList>
            <person name="Stevens M.J."/>
            <person name="Cernela N."/>
            <person name="Spoerry Serrano N."/>
            <person name="Schmitt S."/>
            <person name="Schrenzel J."/>
            <person name="Stephan R."/>
        </authorList>
    </citation>
    <scope>NUCLEOTIDE SEQUENCE [LARGE SCALE GENOMIC DNA]</scope>
    <source>
        <strain evidence="1 2">PP422</strain>
    </source>
</reference>
<reference evidence="1 2" key="2">
    <citation type="submission" date="2018-12" db="EMBL/GenBank/DDBJ databases">
        <title>Whole-genome sequences of fifteen clinical Streptococcus suis strains isolated from pigs between 2006 and 2018.</title>
        <authorList>
            <person name="Stevens M.J.A."/>
            <person name="Cernela N."/>
            <person name="Spoerry Serrano N."/>
            <person name="Schmitt S."/>
            <person name="Schrenzel J."/>
            <person name="Stephan R."/>
        </authorList>
    </citation>
    <scope>NUCLEOTIDE SEQUENCE [LARGE SCALE GENOMIC DNA]</scope>
    <source>
        <strain evidence="1 2">PP422</strain>
    </source>
</reference>
<dbReference type="Proteomes" id="UP000274117">
    <property type="component" value="Unassembled WGS sequence"/>
</dbReference>
<comment type="caution">
    <text evidence="1">The sequence shown here is derived from an EMBL/GenBank/DDBJ whole genome shotgun (WGS) entry which is preliminary data.</text>
</comment>
<evidence type="ECO:0000313" key="2">
    <source>
        <dbReference type="Proteomes" id="UP000274117"/>
    </source>
</evidence>
<gene>
    <name evidence="1" type="ORF">EI998_09320</name>
</gene>
<dbReference type="PANTHER" id="PTHR36439">
    <property type="entry name" value="BLL4334 PROTEIN"/>
    <property type="match status" value="1"/>
</dbReference>
<sequence length="180" mass="20765">MVRYVLLLRGINVGGRNKVVMAELRQQVEAMGYTDVETYINSGNLFFSSAHSRADIVADFDQFFVANYPFVETFALLSEEDYGAELAQLPAWWQEDYFRKNVLFFTEKLEFDKLKNYLADIVLGAEIFQLTDRAIYWAVTSEAGYNGTAYHKKLAGSPFYKQLTIRNDKTFEKLGPYLNQ</sequence>
<dbReference type="AlphaFoldDB" id="A0A3R8R608"/>
<dbReference type="EMBL" id="RSDO01000021">
    <property type="protein sequence ID" value="RRR51029.1"/>
    <property type="molecule type" value="Genomic_DNA"/>
</dbReference>